<dbReference type="InterPro" id="IPR002013">
    <property type="entry name" value="SAC_dom"/>
</dbReference>
<gene>
    <name evidence="6" type="ORF">TRSC58_06393</name>
</gene>
<organism evidence="6 7">
    <name type="scientific">Trypanosoma rangeli SC58</name>
    <dbReference type="NCBI Taxonomy" id="429131"/>
    <lineage>
        <taxon>Eukaryota</taxon>
        <taxon>Discoba</taxon>
        <taxon>Euglenozoa</taxon>
        <taxon>Kinetoplastea</taxon>
        <taxon>Metakinetoplastina</taxon>
        <taxon>Trypanosomatida</taxon>
        <taxon>Trypanosomatidae</taxon>
        <taxon>Trypanosoma</taxon>
        <taxon>Herpetosoma</taxon>
    </lineage>
</organism>
<dbReference type="InterPro" id="IPR043573">
    <property type="entry name" value="Fig4-like"/>
</dbReference>
<dbReference type="GO" id="GO:0046856">
    <property type="term" value="P:phosphatidylinositol dephosphorylation"/>
    <property type="evidence" value="ECO:0007669"/>
    <property type="project" value="InterPro"/>
</dbReference>
<protein>
    <recommendedName>
        <fullName evidence="5">SAC domain-containing protein</fullName>
    </recommendedName>
</protein>
<dbReference type="InterPro" id="IPR006869">
    <property type="entry name" value="DUF547"/>
</dbReference>
<evidence type="ECO:0000256" key="1">
    <source>
        <dbReference type="ARBA" id="ARBA00004308"/>
    </source>
</evidence>
<evidence type="ECO:0000313" key="7">
    <source>
        <dbReference type="Proteomes" id="UP000031737"/>
    </source>
</evidence>
<name>A0A061IY25_TRYRA</name>
<dbReference type="Pfam" id="PF02383">
    <property type="entry name" value="Syja_N"/>
    <property type="match status" value="1"/>
</dbReference>
<comment type="subcellular location">
    <subcellularLocation>
        <location evidence="1">Endomembrane system</location>
    </subcellularLocation>
</comment>
<dbReference type="Pfam" id="PF04784">
    <property type="entry name" value="DUF547"/>
    <property type="match status" value="1"/>
</dbReference>
<dbReference type="EMBL" id="AUPL01006393">
    <property type="protein sequence ID" value="ESL05942.1"/>
    <property type="molecule type" value="Genomic_DNA"/>
</dbReference>
<sequence length="1547" mass="172084">MGMKDCSTRAHCSGSCRSHSSNSDGWRECHAALPSPRPPLLDCISVYETPLLCYVVGADTAQKEYRVLRFTKSDSDVLNYSSMDMHTPAQAQAFIGRVTKDKNARVLRGKALLGCVRFTKGYYLLLVTRRRCVARLGYHRIFEVADVELVSLCIAKPTSTLLLTAASASTFFRSRATEDYYRSQFLSTSLRQHFYYSHTYDLTNTLQTNMTRPCDKRRVRRKFVWNEFLLEPFFVSATARHASLLSAEEEEARWASADVEQWIVYLTHGSIVQCPVGCGLKPLLVTLIGRVSKNFAGVRYLRRGVDSDGHAANHVEVEQIVVDESQLHTHFTRGSFTSYVQVRGSVPLHWFHPPKQLPKPPIKLGVRDIYYANTRKHFQELLEDYGAPLIVMNLLQQREKRPRESILGQEFRRAVMTLKGFVGAGAEAEEAEEILSYLEFDIRESAHAAWNNVTVFAEGALERTGFFVCNREGTRVRRQEGVIRVNCVDCVDRTNLAQFFFGLHALGHQLHALGLLHSPVDLALSPGVQDLLLRMYLLLGDAIAVQYGGSPQVGAGVLNRGTGWDQLMGIKRLYNNMVGDREKQSALNLFLGRHPLYTSANFSAPNPTAPIPGAGSVGGGEEKVAVKTSDGVGDGESCSKELGPPAARGEVRRMSFGYRAGRVVDPTEIESDYYLQVKHPPPLAKTDDVRSWWKEPLRRHQRSVDACNVPSHSRLSTVGDVSHEAKREHMELLSRLCIYERAAAVRQYRDNGTEEASNGAVLQEEVITLVLTTARNTLVRRTVMLPCRRLSMQRLDFMRSLMVQREVESEQVCETTSGPVVELLHNHREFPDEVRASVFYQVLESVRCMSEECEPPDDLRRMHLAVLSMYGDPVDWNVETVVEVLLAVEPQVLAGTLNYLRRMNVDGRSLLYLLNTDALDQQELLNRFISLVKELPRASLGSALRCCAEFDYETMERMQQEEESRGNGGVGDDGIASPDSTCRLLQPFFQEAVYPATMGAVVRQLLQNMSDTVTGVPRSNRLRYHEKFYQRVPPALVVTQGFSAEELHAWLLRNSSQLGLTLHKHVERHDASQACWKFMLWLAHANLVVDIIVEPSSGVLVHPGIKLSDFSTRTRLFTLRSLQEMHVLNKEGLLTGDLELPAGSMTSFPVSSAPSPASAQSGCRALVCAESLVSVALRVLSSVQEMTLASAGSASQNATFRALLNSLFMYSTQLTEVDLTLLRPRERWCFWVNVFNALYIHAWLAAFVVRAQDYPSFYNTNGYEIGGYFFSLSDIKHGLLRGNKPATFALLPPFEPGDPRVLFVPTEPEETADACDMEAAKSAGATTMHRLRGRILLALIDTFLVPNKLENAPVYNPRTLFEEEEPAGLGITLSEAGVGPLPSTAGMNDSDDDDVDPLGGGGGGKFAAQDRSSTSSGVMQRASSIPVGAATWFTSWFGNRLSSRSAVFTHPCLPLIPTLLYRQVYAIQGHVLRSLAPTSARTAVMRDGVVCPRALLPLLFYSEEFGTNTDEVLRSLYQMHANAGGRKQCSLATPISPDASSLVLETR</sequence>
<dbReference type="PROSITE" id="PS50275">
    <property type="entry name" value="SAC"/>
    <property type="match status" value="1"/>
</dbReference>
<dbReference type="PANTHER" id="PTHR45738">
    <property type="entry name" value="POLYPHOSPHOINOSITIDE PHOSPHATASE"/>
    <property type="match status" value="1"/>
</dbReference>
<feature type="region of interest" description="Disordered" evidence="4">
    <location>
        <begin position="627"/>
        <end position="646"/>
    </location>
</feature>
<keyword evidence="3" id="KW-0472">Membrane</keyword>
<reference evidence="6 7" key="1">
    <citation type="submission" date="2013-07" db="EMBL/GenBank/DDBJ databases">
        <authorList>
            <person name="Stoco P.H."/>
            <person name="Wagner G."/>
            <person name="Gerber A."/>
            <person name="Zaha A."/>
            <person name="Thompson C."/>
            <person name="Bartholomeu D.C."/>
            <person name="Luckemeyer D.D."/>
            <person name="Bahia D."/>
            <person name="Loreto E."/>
            <person name="Prestes E.B."/>
            <person name="Lima F.M."/>
            <person name="Rodrigues-Luiz G."/>
            <person name="Vallejo G.A."/>
            <person name="Filho J.F."/>
            <person name="Monteiro K.M."/>
            <person name="Tyler K.M."/>
            <person name="de Almeida L.G."/>
            <person name="Ortiz M.F."/>
            <person name="Siervo M.A."/>
            <person name="de Moraes M.H."/>
            <person name="Cunha O.L."/>
            <person name="Mendonca-Neto R."/>
            <person name="Silva R."/>
            <person name="Teixeira S.M."/>
            <person name="Murta S.M."/>
            <person name="Sincero T.C."/>
            <person name="Mendes T.A."/>
            <person name="Urmenyi T.P."/>
            <person name="Silva V.G."/>
            <person name="da Rocha W.D."/>
            <person name="Andersson B."/>
            <person name="Romanha A.J."/>
            <person name="Steindel M."/>
            <person name="de Vasconcelos A.T."/>
            <person name="Grisard E.C."/>
        </authorList>
    </citation>
    <scope>NUCLEOTIDE SEQUENCE [LARGE SCALE GENOMIC DNA]</scope>
    <source>
        <strain evidence="6 7">SC58</strain>
    </source>
</reference>
<dbReference type="PANTHER" id="PTHR45738:SF5">
    <property type="entry name" value="POLYPHOSPHOINOSITIDE PHOSPHATASE"/>
    <property type="match status" value="1"/>
</dbReference>
<evidence type="ECO:0000313" key="6">
    <source>
        <dbReference type="EMBL" id="ESL05942.1"/>
    </source>
</evidence>
<keyword evidence="2" id="KW-0378">Hydrolase</keyword>
<comment type="caution">
    <text evidence="6">The sequence shown here is derived from an EMBL/GenBank/DDBJ whole genome shotgun (WGS) entry which is preliminary data.</text>
</comment>
<accession>A0A061IY25</accession>
<dbReference type="GO" id="GO:0012505">
    <property type="term" value="C:endomembrane system"/>
    <property type="evidence" value="ECO:0007669"/>
    <property type="project" value="UniProtKB-SubCell"/>
</dbReference>
<dbReference type="Proteomes" id="UP000031737">
    <property type="component" value="Unassembled WGS sequence"/>
</dbReference>
<dbReference type="GO" id="GO:0043813">
    <property type="term" value="F:phosphatidylinositol-3,5-bisphosphate 5-phosphatase activity"/>
    <property type="evidence" value="ECO:0007669"/>
    <property type="project" value="InterPro"/>
</dbReference>
<evidence type="ECO:0000256" key="2">
    <source>
        <dbReference type="ARBA" id="ARBA00022801"/>
    </source>
</evidence>
<evidence type="ECO:0000259" key="5">
    <source>
        <dbReference type="PROSITE" id="PS50275"/>
    </source>
</evidence>
<dbReference type="OrthoDB" id="405996at2759"/>
<feature type="region of interest" description="Disordered" evidence="4">
    <location>
        <begin position="1380"/>
        <end position="1414"/>
    </location>
</feature>
<feature type="domain" description="SAC" evidence="5">
    <location>
        <begin position="194"/>
        <end position="549"/>
    </location>
</feature>
<evidence type="ECO:0000256" key="4">
    <source>
        <dbReference type="SAM" id="MobiDB-lite"/>
    </source>
</evidence>
<proteinExistence type="predicted"/>
<keyword evidence="7" id="KW-1185">Reference proteome</keyword>
<evidence type="ECO:0000256" key="3">
    <source>
        <dbReference type="ARBA" id="ARBA00023136"/>
    </source>
</evidence>
<dbReference type="VEuPathDB" id="TriTrypDB:TRSC58_06393"/>